<feature type="compositionally biased region" description="Basic and acidic residues" evidence="7">
    <location>
        <begin position="706"/>
        <end position="719"/>
    </location>
</feature>
<protein>
    <submittedName>
        <fullName evidence="10">Uu.00g005260.m01.CDS01</fullName>
    </submittedName>
</protein>
<keyword evidence="3 6" id="KW-0285">Flavoprotein</keyword>
<dbReference type="EMBL" id="CAUWAG010000008">
    <property type="protein sequence ID" value="CAJ2506396.1"/>
    <property type="molecule type" value="Genomic_DNA"/>
</dbReference>
<dbReference type="PROSITE" id="PS00623">
    <property type="entry name" value="GMC_OXRED_1"/>
    <property type="match status" value="1"/>
</dbReference>
<feature type="compositionally biased region" description="Polar residues" evidence="7">
    <location>
        <begin position="694"/>
        <end position="704"/>
    </location>
</feature>
<dbReference type="InterPro" id="IPR027424">
    <property type="entry name" value="Glucose_Oxidase_domain_2"/>
</dbReference>
<dbReference type="SUPFAM" id="SSF54373">
    <property type="entry name" value="FAD-linked reductases, C-terminal domain"/>
    <property type="match status" value="1"/>
</dbReference>
<dbReference type="InterPro" id="IPR036188">
    <property type="entry name" value="FAD/NAD-bd_sf"/>
</dbReference>
<proteinExistence type="inferred from homology"/>
<feature type="region of interest" description="Disordered" evidence="7">
    <location>
        <begin position="694"/>
        <end position="773"/>
    </location>
</feature>
<dbReference type="Proteomes" id="UP001295740">
    <property type="component" value="Unassembled WGS sequence"/>
</dbReference>
<comment type="caution">
    <text evidence="10">The sequence shown here is derived from an EMBL/GenBank/DDBJ whole genome shotgun (WGS) entry which is preliminary data.</text>
</comment>
<feature type="compositionally biased region" description="Basic and acidic residues" evidence="7">
    <location>
        <begin position="821"/>
        <end position="833"/>
    </location>
</feature>
<dbReference type="PANTHER" id="PTHR11552:SF201">
    <property type="entry name" value="GLUCOSE-METHANOL-CHOLINE OXIDOREDUCTASE N-TERMINAL DOMAIN-CONTAINING PROTEIN"/>
    <property type="match status" value="1"/>
</dbReference>
<dbReference type="InterPro" id="IPR000172">
    <property type="entry name" value="GMC_OxRdtase_N"/>
</dbReference>
<feature type="region of interest" description="Disordered" evidence="7">
    <location>
        <begin position="573"/>
        <end position="606"/>
    </location>
</feature>
<reference evidence="10" key="1">
    <citation type="submission" date="2023-10" db="EMBL/GenBank/DDBJ databases">
        <authorList>
            <person name="Hackl T."/>
        </authorList>
    </citation>
    <scope>NUCLEOTIDE SEQUENCE</scope>
</reference>
<feature type="compositionally biased region" description="Low complexity" evidence="7">
    <location>
        <begin position="573"/>
        <end position="592"/>
    </location>
</feature>
<evidence type="ECO:0000313" key="11">
    <source>
        <dbReference type="Proteomes" id="UP001295740"/>
    </source>
</evidence>
<keyword evidence="5" id="KW-0560">Oxidoreductase</keyword>
<evidence type="ECO:0000256" key="3">
    <source>
        <dbReference type="ARBA" id="ARBA00022630"/>
    </source>
</evidence>
<organism evidence="10 11">
    <name type="scientific">Anthostomella pinea</name>
    <dbReference type="NCBI Taxonomy" id="933095"/>
    <lineage>
        <taxon>Eukaryota</taxon>
        <taxon>Fungi</taxon>
        <taxon>Dikarya</taxon>
        <taxon>Ascomycota</taxon>
        <taxon>Pezizomycotina</taxon>
        <taxon>Sordariomycetes</taxon>
        <taxon>Xylariomycetidae</taxon>
        <taxon>Xylariales</taxon>
        <taxon>Xylariaceae</taxon>
        <taxon>Anthostomella</taxon>
    </lineage>
</organism>
<dbReference type="Pfam" id="PF00732">
    <property type="entry name" value="GMC_oxred_N"/>
    <property type="match status" value="1"/>
</dbReference>
<dbReference type="SUPFAM" id="SSF51905">
    <property type="entry name" value="FAD/NAD(P)-binding domain"/>
    <property type="match status" value="1"/>
</dbReference>
<evidence type="ECO:0000259" key="8">
    <source>
        <dbReference type="PROSITE" id="PS00623"/>
    </source>
</evidence>
<evidence type="ECO:0000256" key="7">
    <source>
        <dbReference type="SAM" id="MobiDB-lite"/>
    </source>
</evidence>
<dbReference type="GO" id="GO:0016614">
    <property type="term" value="F:oxidoreductase activity, acting on CH-OH group of donors"/>
    <property type="evidence" value="ECO:0007669"/>
    <property type="project" value="InterPro"/>
</dbReference>
<accession>A0AAI8VK40</accession>
<evidence type="ECO:0000313" key="10">
    <source>
        <dbReference type="EMBL" id="CAJ2506396.1"/>
    </source>
</evidence>
<keyword evidence="4 6" id="KW-0274">FAD</keyword>
<dbReference type="Gene3D" id="3.30.560.10">
    <property type="entry name" value="Glucose Oxidase, domain 3"/>
    <property type="match status" value="1"/>
</dbReference>
<evidence type="ECO:0000256" key="5">
    <source>
        <dbReference type="ARBA" id="ARBA00023002"/>
    </source>
</evidence>
<feature type="compositionally biased region" description="Polar residues" evidence="7">
    <location>
        <begin position="593"/>
        <end position="606"/>
    </location>
</feature>
<evidence type="ECO:0000256" key="6">
    <source>
        <dbReference type="RuleBase" id="RU003968"/>
    </source>
</evidence>
<dbReference type="Gene3D" id="4.10.450.10">
    <property type="entry name" value="Glucose Oxidase, domain 2"/>
    <property type="match status" value="1"/>
</dbReference>
<evidence type="ECO:0000256" key="4">
    <source>
        <dbReference type="ARBA" id="ARBA00022827"/>
    </source>
</evidence>
<feature type="domain" description="Glucose-methanol-choline oxidoreductase N-terminal" evidence="8">
    <location>
        <begin position="98"/>
        <end position="121"/>
    </location>
</feature>
<keyword evidence="11" id="KW-1185">Reference proteome</keyword>
<dbReference type="PANTHER" id="PTHR11552">
    <property type="entry name" value="GLUCOSE-METHANOL-CHOLINE GMC OXIDOREDUCTASE"/>
    <property type="match status" value="1"/>
</dbReference>
<dbReference type="GO" id="GO:0050660">
    <property type="term" value="F:flavin adenine dinucleotide binding"/>
    <property type="evidence" value="ECO:0007669"/>
    <property type="project" value="InterPro"/>
</dbReference>
<comment type="cofactor">
    <cofactor evidence="1">
        <name>FAD</name>
        <dbReference type="ChEBI" id="CHEBI:57692"/>
    </cofactor>
</comment>
<evidence type="ECO:0000259" key="9">
    <source>
        <dbReference type="PROSITE" id="PS00624"/>
    </source>
</evidence>
<sequence length="833" mass="90528">MKFTYVQAMLALSTQANCQTYDYVIAGAGTCGLVIANRLSEDLNVRVAVIEPGDDVRNNPNVTDPAKFTVPFGTSIDWQYVTTPQAGAGNRSIAWHAGKAIGGTSTINGMTYIRGDKAEFDAWETLGNDGWNWDTIFPYLKKVERFTSPTEAQVDNLASWDPSYHGERGPLDTGFPFSLVNGSFHADVRTTWETLGYEFNQDMNGGDVRGFSVWPQTLDRDKNIRADAARAYYYLIEDRPNLTIIKGTVKRMTWANSSAAAEDAVADGAEYVTVDGQIAKIRASKEVILSAGALRSPLILESSGVGNPSILSELGIETKIELSGVGEHFQDQPNLSLVYAGSMNMTGSAPYATFANAQDMFGDDTSTIAATTEAQLPAWAAQVAAANNGSVSADAIEKLFRIQHDLIFNQNVTIAETLTAISASYLISAYWLLLPFSMGSVHLTSTEDIDAPAIDPKYHLIDFDLQVSIALGRLSQEFRYTEPVSSRVVSNVSPGEVALPRNATYDQWTSYIQSSQECHRSYPVGRAGGSRFSAVAQASACRSISWMTATSKDTRKVGESIITRASTSACSASSTSVSVTGSTGGVTLSTGSNQEASTSSKTVSRSIQAGAVRHPFTQKRSHQTKTKQEKCNGNLPTLHLCIPDHPAVWPCEKPTYPKEMEVRKVAHSLVTPATAATASIPAGAQEVATVTKTLSSSVVPTGSTDKAAKKEEKGKLVKEDTDEEEPDKDDKKEEKKNRYSKSSKYRNNTVCGNYNKVMGTEPDSQSPSWSDEMPYHYSKPGFIGERENPDLKYLAERDGYANVDHKASLKNKKKTKTTTVQKEKGKAKAKQKE</sequence>
<gene>
    <name evidence="10" type="ORF">KHLLAP_LOCUS6864</name>
</gene>
<dbReference type="InterPro" id="IPR012132">
    <property type="entry name" value="GMC_OxRdtase"/>
</dbReference>
<feature type="domain" description="Glucose-methanol-choline oxidoreductase N-terminal" evidence="9">
    <location>
        <begin position="292"/>
        <end position="306"/>
    </location>
</feature>
<evidence type="ECO:0000256" key="1">
    <source>
        <dbReference type="ARBA" id="ARBA00001974"/>
    </source>
</evidence>
<feature type="region of interest" description="Disordered" evidence="7">
    <location>
        <begin position="804"/>
        <end position="833"/>
    </location>
</feature>
<dbReference type="PROSITE" id="PS00624">
    <property type="entry name" value="GMC_OXRED_2"/>
    <property type="match status" value="1"/>
</dbReference>
<comment type="similarity">
    <text evidence="2 6">Belongs to the GMC oxidoreductase family.</text>
</comment>
<evidence type="ECO:0000256" key="2">
    <source>
        <dbReference type="ARBA" id="ARBA00010790"/>
    </source>
</evidence>
<dbReference type="AlphaFoldDB" id="A0AAI8VK40"/>
<feature type="compositionally biased region" description="Basic and acidic residues" evidence="7">
    <location>
        <begin position="728"/>
        <end position="737"/>
    </location>
</feature>
<name>A0AAI8VK40_9PEZI</name>
<dbReference type="Gene3D" id="3.50.50.60">
    <property type="entry name" value="FAD/NAD(P)-binding domain"/>
    <property type="match status" value="1"/>
</dbReference>